<dbReference type="InterPro" id="IPR036237">
    <property type="entry name" value="Xyl_isomerase-like_sf"/>
</dbReference>
<dbReference type="GO" id="GO:0016853">
    <property type="term" value="F:isomerase activity"/>
    <property type="evidence" value="ECO:0007669"/>
    <property type="project" value="UniProtKB-KW"/>
</dbReference>
<evidence type="ECO:0000259" key="2">
    <source>
        <dbReference type="Pfam" id="PF01261"/>
    </source>
</evidence>
<gene>
    <name evidence="3" type="ORF">K040078D81_59090</name>
</gene>
<organism evidence="3 4">
    <name type="scientific">Blautia hominis</name>
    <dbReference type="NCBI Taxonomy" id="2025493"/>
    <lineage>
        <taxon>Bacteria</taxon>
        <taxon>Bacillati</taxon>
        <taxon>Bacillota</taxon>
        <taxon>Clostridia</taxon>
        <taxon>Lachnospirales</taxon>
        <taxon>Lachnospiraceae</taxon>
        <taxon>Blautia</taxon>
    </lineage>
</organism>
<keyword evidence="1 3" id="KW-0413">Isomerase</keyword>
<evidence type="ECO:0000256" key="1">
    <source>
        <dbReference type="ARBA" id="ARBA00023235"/>
    </source>
</evidence>
<evidence type="ECO:0000313" key="4">
    <source>
        <dbReference type="Proteomes" id="UP001600943"/>
    </source>
</evidence>
<dbReference type="RefSeq" id="WP_390410442.1">
    <property type="nucleotide sequence ID" value="NZ_BAABYW010000002.1"/>
</dbReference>
<accession>A0ABQ0BK10</accession>
<sequence length="289" mass="33012">MNRIGIYFAFWEKEWEADYCRYIEKAKQLGFDVLELAAGCLPDMSSAQREKIADRARDAGIDLTYCIGLPPRYDLASEDAAVRKSGIHYVGQLLSCIKQMGGDTLGGILYSCWPGGTVTYDYKMKARERSLDSLRELSRMAEEYDINYCLEIVNRYEQYLLNTAKEGVDFARELGSPKIKLLLDSFHMNIEEDSFHEAIETAGELLGHFHIGECNRKVPGRGHMDWDEIVRGLKDINYQGRIVMEPFVRPGGQVGKDIKIYRDQSGNASDMRMDSMAEEALKFIREKLK</sequence>
<proteinExistence type="predicted"/>
<dbReference type="Pfam" id="PF01261">
    <property type="entry name" value="AP_endonuc_2"/>
    <property type="match status" value="1"/>
</dbReference>
<keyword evidence="4" id="KW-1185">Reference proteome</keyword>
<protein>
    <submittedName>
        <fullName evidence="3">Sugar phosphate isomerase/epimerase</fullName>
    </submittedName>
</protein>
<evidence type="ECO:0000313" key="3">
    <source>
        <dbReference type="EMBL" id="GAA6411792.1"/>
    </source>
</evidence>
<feature type="domain" description="Xylose isomerase-like TIM barrel" evidence="2">
    <location>
        <begin position="23"/>
        <end position="261"/>
    </location>
</feature>
<dbReference type="InterPro" id="IPR013022">
    <property type="entry name" value="Xyl_isomerase-like_TIM-brl"/>
</dbReference>
<dbReference type="PANTHER" id="PTHR43489:SF7">
    <property type="entry name" value="3-DEHYDRO-D-GULOSIDE 4-EPIMERASE-RELATED"/>
    <property type="match status" value="1"/>
</dbReference>
<name>A0ABQ0BK10_9FIRM</name>
<comment type="caution">
    <text evidence="3">The sequence shown here is derived from an EMBL/GenBank/DDBJ whole genome shotgun (WGS) entry which is preliminary data.</text>
</comment>
<dbReference type="Proteomes" id="UP001600943">
    <property type="component" value="Unassembled WGS sequence"/>
</dbReference>
<dbReference type="EMBL" id="BAABYW010000002">
    <property type="protein sequence ID" value="GAA6411792.1"/>
    <property type="molecule type" value="Genomic_DNA"/>
</dbReference>
<dbReference type="InterPro" id="IPR050417">
    <property type="entry name" value="Sugar_Epim/Isomerase"/>
</dbReference>
<dbReference type="SUPFAM" id="SSF51658">
    <property type="entry name" value="Xylose isomerase-like"/>
    <property type="match status" value="1"/>
</dbReference>
<dbReference type="Gene3D" id="3.20.20.150">
    <property type="entry name" value="Divalent-metal-dependent TIM barrel enzymes"/>
    <property type="match status" value="1"/>
</dbReference>
<reference evidence="3 4" key="1">
    <citation type="submission" date="2024-04" db="EMBL/GenBank/DDBJ databases">
        <title>Defined microbial consortia suppress multidrug-resistant proinflammatory Enterobacteriaceae via ecological control.</title>
        <authorList>
            <person name="Furuichi M."/>
            <person name="Kawaguchi T."/>
            <person name="Pust M."/>
            <person name="Yasuma K."/>
            <person name="Plichta D."/>
            <person name="Hasegawa N."/>
            <person name="Ohya T."/>
            <person name="Bhattarai S."/>
            <person name="Sasajima S."/>
            <person name="Aoto Y."/>
            <person name="Tuganbaev T."/>
            <person name="Yaginuma M."/>
            <person name="Ueda M."/>
            <person name="Okahashi N."/>
            <person name="Amafuji K."/>
            <person name="Kiridooshi Y."/>
            <person name="Sugita K."/>
            <person name="Strazar M."/>
            <person name="Skelly A."/>
            <person name="Suda W."/>
            <person name="Hattori M."/>
            <person name="Nakamoto N."/>
            <person name="Caballero S."/>
            <person name="Norman J."/>
            <person name="Olle B."/>
            <person name="Tanoue T."/>
            <person name="Arita M."/>
            <person name="Bucci V."/>
            <person name="Atarashi K."/>
            <person name="Xavier R."/>
            <person name="Honda K."/>
        </authorList>
    </citation>
    <scope>NUCLEOTIDE SEQUENCE [LARGE SCALE GENOMIC DNA]</scope>
    <source>
        <strain evidence="4">k04-0078-D8-1</strain>
    </source>
</reference>
<dbReference type="PANTHER" id="PTHR43489">
    <property type="entry name" value="ISOMERASE"/>
    <property type="match status" value="1"/>
</dbReference>